<dbReference type="PANTHER" id="PTHR32552">
    <property type="entry name" value="FERRICHROME IRON RECEPTOR-RELATED"/>
    <property type="match status" value="1"/>
</dbReference>
<dbReference type="CDD" id="cd01347">
    <property type="entry name" value="ligand_gated_channel"/>
    <property type="match status" value="1"/>
</dbReference>
<keyword evidence="8 13" id="KW-0798">TonB box</keyword>
<dbReference type="InterPro" id="IPR037066">
    <property type="entry name" value="Plug_dom_sf"/>
</dbReference>
<dbReference type="Pfam" id="PF07660">
    <property type="entry name" value="STN"/>
    <property type="match status" value="1"/>
</dbReference>
<keyword evidence="5" id="KW-0410">Iron transport</keyword>
<dbReference type="Pfam" id="PF00593">
    <property type="entry name" value="TonB_dep_Rec_b-barrel"/>
    <property type="match status" value="1"/>
</dbReference>
<keyword evidence="5" id="KW-0406">Ion transport</keyword>
<protein>
    <submittedName>
        <fullName evidence="16">Second ferric pyoverdine receptor FpvB</fullName>
    </submittedName>
</protein>
<reference evidence="17" key="1">
    <citation type="journal article" date="2019" name="Int. J. Syst. Evol. Microbiol.">
        <title>The Global Catalogue of Microorganisms (GCM) 10K type strain sequencing project: providing services to taxonomists for standard genome sequencing and annotation.</title>
        <authorList>
            <consortium name="The Broad Institute Genomics Platform"/>
            <consortium name="The Broad Institute Genome Sequencing Center for Infectious Disease"/>
            <person name="Wu L."/>
            <person name="Ma J."/>
        </authorList>
    </citation>
    <scope>NUCLEOTIDE SEQUENCE [LARGE SCALE GENOMIC DNA]</scope>
    <source>
        <strain evidence="17">KCTC 42083</strain>
    </source>
</reference>
<evidence type="ECO:0000256" key="2">
    <source>
        <dbReference type="ARBA" id="ARBA00009810"/>
    </source>
</evidence>
<dbReference type="InterPro" id="IPR036942">
    <property type="entry name" value="Beta-barrel_TonB_sf"/>
</dbReference>
<feature type="domain" description="Secretin/TonB short N-terminal" evidence="15">
    <location>
        <begin position="74"/>
        <end position="124"/>
    </location>
</feature>
<organism evidence="16 17">
    <name type="scientific">Alcaligenes pakistanensis</name>
    <dbReference type="NCBI Taxonomy" id="1482717"/>
    <lineage>
        <taxon>Bacteria</taxon>
        <taxon>Pseudomonadati</taxon>
        <taxon>Pseudomonadota</taxon>
        <taxon>Betaproteobacteria</taxon>
        <taxon>Burkholderiales</taxon>
        <taxon>Alcaligenaceae</taxon>
        <taxon>Alcaligenes</taxon>
    </lineage>
</organism>
<evidence type="ECO:0000259" key="15">
    <source>
        <dbReference type="SMART" id="SM00965"/>
    </source>
</evidence>
<dbReference type="SMART" id="SM00965">
    <property type="entry name" value="STN"/>
    <property type="match status" value="1"/>
</dbReference>
<dbReference type="PROSITE" id="PS52016">
    <property type="entry name" value="TONB_DEPENDENT_REC_3"/>
    <property type="match status" value="1"/>
</dbReference>
<dbReference type="Gene3D" id="3.55.50.30">
    <property type="match status" value="1"/>
</dbReference>
<dbReference type="Proteomes" id="UP000608923">
    <property type="component" value="Unassembled WGS sequence"/>
</dbReference>
<dbReference type="GO" id="GO:0015344">
    <property type="term" value="F:siderophore uptake transmembrane transporter activity"/>
    <property type="evidence" value="ECO:0007669"/>
    <property type="project" value="TreeGrafter"/>
</dbReference>
<accession>A0A8H9IPI3</accession>
<evidence type="ECO:0000256" key="14">
    <source>
        <dbReference type="SAM" id="SignalP"/>
    </source>
</evidence>
<keyword evidence="9 12" id="KW-0472">Membrane</keyword>
<dbReference type="InterPro" id="IPR010105">
    <property type="entry name" value="TonB_sidphr_rcpt"/>
</dbReference>
<dbReference type="Gene3D" id="2.170.130.10">
    <property type="entry name" value="TonB-dependent receptor, plug domain"/>
    <property type="match status" value="1"/>
</dbReference>
<dbReference type="Pfam" id="PF07715">
    <property type="entry name" value="Plug"/>
    <property type="match status" value="1"/>
</dbReference>
<keyword evidence="11 12" id="KW-0998">Cell outer membrane</keyword>
<keyword evidence="3 12" id="KW-0813">Transport</keyword>
<dbReference type="PANTHER" id="PTHR32552:SF74">
    <property type="entry name" value="HYDROXAMATE SIDEROPHORE RECEPTOR FHUE"/>
    <property type="match status" value="1"/>
</dbReference>
<feature type="chain" id="PRO_5034410041" evidence="14">
    <location>
        <begin position="41"/>
        <end position="812"/>
    </location>
</feature>
<dbReference type="GO" id="GO:0009279">
    <property type="term" value="C:cell outer membrane"/>
    <property type="evidence" value="ECO:0007669"/>
    <property type="project" value="UniProtKB-SubCell"/>
</dbReference>
<dbReference type="InterPro" id="IPR000531">
    <property type="entry name" value="Beta-barrel_TonB"/>
</dbReference>
<comment type="subcellular location">
    <subcellularLocation>
        <location evidence="1 12">Cell outer membrane</location>
        <topology evidence="1 12">Multi-pass membrane protein</topology>
    </subcellularLocation>
</comment>
<evidence type="ECO:0000313" key="16">
    <source>
        <dbReference type="EMBL" id="GHC58116.1"/>
    </source>
</evidence>
<dbReference type="InterPro" id="IPR012910">
    <property type="entry name" value="Plug_dom"/>
</dbReference>
<evidence type="ECO:0000256" key="3">
    <source>
        <dbReference type="ARBA" id="ARBA00022448"/>
    </source>
</evidence>
<gene>
    <name evidence="16" type="primary">fpvB</name>
    <name evidence="16" type="ORF">GCM10010096_34240</name>
</gene>
<comment type="similarity">
    <text evidence="2 12 13">Belongs to the TonB-dependent receptor family.</text>
</comment>
<evidence type="ECO:0000256" key="5">
    <source>
        <dbReference type="ARBA" id="ARBA00022496"/>
    </source>
</evidence>
<dbReference type="SUPFAM" id="SSF56935">
    <property type="entry name" value="Porins"/>
    <property type="match status" value="1"/>
</dbReference>
<keyword evidence="4 12" id="KW-1134">Transmembrane beta strand</keyword>
<dbReference type="NCBIfam" id="TIGR01783">
    <property type="entry name" value="TonB-siderophor"/>
    <property type="match status" value="1"/>
</dbReference>
<sequence>MDIITMSGNTHKIIMHSRTGRRLPASFGAVLLGLCLSALAAPIQAQSAAQPQMVSLTAQPLSSALRGLGRQFSVQIVYLPETVAARQSPALSGQYTLDQALGQLLTGTGIQVRRSGNNVSLSPAGEQGQATQLAPVQVRASRQDMSSEDTGSYAAAGATIGKSPLSLREIPQSVSVMTRGQMDEQGFTRVADAINYTTGISSSGYPDTEAFNSRGFGTSLQYDGVPLQGLGAPHLDLAIYDRIEVMRGPAGLLSGTAEPGGVVNLVRKRPTQDGRFTAQVSAGSWSNFRGEVDASGPLNKEGSLRGRLVAAYQDKDQYYDQGRSTPTTLYGVLEYDLAPSTTLGLTAFYSQLDFRNFNGLALYDDGSMPDRRSFVGPARTSSHETYELGADLTHRFDNRWVFKANYSHKESTYKGFSSFALKPISLQTGLTDMQAGRIHNDFNWDQGDVSVTGPFDLFGREHSLTVGFNAARNNTYTSSRFHQFPNWDALNDFDYGSALDQPILNRNQEIVTQSGVYASTRLKLHDNLTAVLGGRWSNYESKSRSVDPATSAWKVSDAKASGEFTPFAGLVLDVSNNISLYSSYAESFVPQSQQDYTGKVLDPRKGWQLEAGAKGEFFDGRLNGSIAVYRMRDTNRAVTDTDHIGCGGSPTGTCSRAAGLVQSQGWEMEVVGSPAAGWDLGMGYTYTDVRYRQDAVQANEGQRFNANLVPKHLFRLWTHYRFQPQDWDGRLTGWSVGAGVQAQSNLLTSDVYQGGYATMSAKIGYKPNENWEASLAVNNLFDRRYLSSVGYPTFLNIYGAPRNAMLNLKYRY</sequence>
<dbReference type="InterPro" id="IPR039426">
    <property type="entry name" value="TonB-dep_rcpt-like"/>
</dbReference>
<dbReference type="GO" id="GO:0015891">
    <property type="term" value="P:siderophore transport"/>
    <property type="evidence" value="ECO:0007669"/>
    <property type="project" value="InterPro"/>
</dbReference>
<evidence type="ECO:0000256" key="8">
    <source>
        <dbReference type="ARBA" id="ARBA00023077"/>
    </source>
</evidence>
<dbReference type="AlphaFoldDB" id="A0A8H9IPI3"/>
<evidence type="ECO:0000256" key="4">
    <source>
        <dbReference type="ARBA" id="ARBA00022452"/>
    </source>
</evidence>
<evidence type="ECO:0000256" key="11">
    <source>
        <dbReference type="ARBA" id="ARBA00023237"/>
    </source>
</evidence>
<name>A0A8H9IPI3_9BURK</name>
<evidence type="ECO:0000256" key="13">
    <source>
        <dbReference type="RuleBase" id="RU003357"/>
    </source>
</evidence>
<keyword evidence="6 12" id="KW-0812">Transmembrane</keyword>
<feature type="signal peptide" evidence="14">
    <location>
        <begin position="1"/>
        <end position="40"/>
    </location>
</feature>
<evidence type="ECO:0000256" key="10">
    <source>
        <dbReference type="ARBA" id="ARBA00023170"/>
    </source>
</evidence>
<proteinExistence type="inferred from homology"/>
<dbReference type="Gene3D" id="2.40.170.20">
    <property type="entry name" value="TonB-dependent receptor, beta-barrel domain"/>
    <property type="match status" value="1"/>
</dbReference>
<keyword evidence="7" id="KW-0408">Iron</keyword>
<evidence type="ECO:0000256" key="1">
    <source>
        <dbReference type="ARBA" id="ARBA00004571"/>
    </source>
</evidence>
<evidence type="ECO:0000256" key="12">
    <source>
        <dbReference type="PROSITE-ProRule" id="PRU01360"/>
    </source>
</evidence>
<comment type="caution">
    <text evidence="16">The sequence shown here is derived from an EMBL/GenBank/DDBJ whole genome shotgun (WGS) entry which is preliminary data.</text>
</comment>
<keyword evidence="17" id="KW-1185">Reference proteome</keyword>
<dbReference type="InterPro" id="IPR011662">
    <property type="entry name" value="Secretin/TonB_short_N"/>
</dbReference>
<dbReference type="EMBL" id="BMZN01000005">
    <property type="protein sequence ID" value="GHC58116.1"/>
    <property type="molecule type" value="Genomic_DNA"/>
</dbReference>
<evidence type="ECO:0000313" key="17">
    <source>
        <dbReference type="Proteomes" id="UP000608923"/>
    </source>
</evidence>
<evidence type="ECO:0000256" key="9">
    <source>
        <dbReference type="ARBA" id="ARBA00023136"/>
    </source>
</evidence>
<evidence type="ECO:0000256" key="7">
    <source>
        <dbReference type="ARBA" id="ARBA00023004"/>
    </source>
</evidence>
<keyword evidence="14" id="KW-0732">Signal</keyword>
<dbReference type="GO" id="GO:0038023">
    <property type="term" value="F:signaling receptor activity"/>
    <property type="evidence" value="ECO:0007669"/>
    <property type="project" value="InterPro"/>
</dbReference>
<keyword evidence="10 16" id="KW-0675">Receptor</keyword>
<evidence type="ECO:0000256" key="6">
    <source>
        <dbReference type="ARBA" id="ARBA00022692"/>
    </source>
</evidence>